<dbReference type="PROSITE" id="PS50042">
    <property type="entry name" value="CNMP_BINDING_3"/>
    <property type="match status" value="1"/>
</dbReference>
<organism evidence="2 3">
    <name type="scientific">Shiella aurantiaca</name>
    <dbReference type="NCBI Taxonomy" id="3058365"/>
    <lineage>
        <taxon>Bacteria</taxon>
        <taxon>Pseudomonadati</taxon>
        <taxon>Bacteroidota</taxon>
        <taxon>Cytophagia</taxon>
        <taxon>Cytophagales</taxon>
        <taxon>Shiellaceae</taxon>
        <taxon>Shiella</taxon>
    </lineage>
</organism>
<gene>
    <name evidence="2" type="ORF">QWY31_10165</name>
</gene>
<reference evidence="2" key="1">
    <citation type="submission" date="2023-06" db="EMBL/GenBank/DDBJ databases">
        <title>Cytophagales bacterium Strain LB-30, isolated from soil.</title>
        <authorList>
            <person name="Liu B."/>
        </authorList>
    </citation>
    <scope>NUCLEOTIDE SEQUENCE</scope>
    <source>
        <strain evidence="2">LB-30</strain>
    </source>
</reference>
<dbReference type="InterPro" id="IPR018490">
    <property type="entry name" value="cNMP-bd_dom_sf"/>
</dbReference>
<dbReference type="CDD" id="cd00038">
    <property type="entry name" value="CAP_ED"/>
    <property type="match status" value="1"/>
</dbReference>
<accession>A0ABT8F5Y8</accession>
<keyword evidence="3" id="KW-1185">Reference proteome</keyword>
<dbReference type="RefSeq" id="WP_320004401.1">
    <property type="nucleotide sequence ID" value="NZ_JAUHJS010000004.1"/>
</dbReference>
<evidence type="ECO:0000313" key="3">
    <source>
        <dbReference type="Proteomes" id="UP001168552"/>
    </source>
</evidence>
<protein>
    <submittedName>
        <fullName evidence="2">Crp/Fnr family transcriptional regulator</fullName>
    </submittedName>
</protein>
<dbReference type="InterPro" id="IPR000595">
    <property type="entry name" value="cNMP-bd_dom"/>
</dbReference>
<evidence type="ECO:0000313" key="2">
    <source>
        <dbReference type="EMBL" id="MDN4165870.1"/>
    </source>
</evidence>
<name>A0ABT8F5Y8_9BACT</name>
<dbReference type="Proteomes" id="UP001168552">
    <property type="component" value="Unassembled WGS sequence"/>
</dbReference>
<dbReference type="InterPro" id="IPR014710">
    <property type="entry name" value="RmlC-like_jellyroll"/>
</dbReference>
<dbReference type="Gene3D" id="2.60.120.10">
    <property type="entry name" value="Jelly Rolls"/>
    <property type="match status" value="1"/>
</dbReference>
<sequence length="187" mass="21023">MSLLQAFAAVQPLSESAQQLLAAAIVEKDYPKGHVLLPFGQIPAYMHYLVKGAGRIYYLRDGLDVTDYLALDQQFIGAVPALITQSPSHKAIELLEDSLLQSIRYATFEELCQQHLEIANLGRKMALFGFLEGQQRVEDLRFLSAAERYEELLRKHPTITQRIPLKHLASFLGTTQVSLSRIRSGKQ</sequence>
<dbReference type="Pfam" id="PF00027">
    <property type="entry name" value="cNMP_binding"/>
    <property type="match status" value="1"/>
</dbReference>
<comment type="caution">
    <text evidence="2">The sequence shown here is derived from an EMBL/GenBank/DDBJ whole genome shotgun (WGS) entry which is preliminary data.</text>
</comment>
<proteinExistence type="predicted"/>
<dbReference type="EMBL" id="JAUHJS010000004">
    <property type="protein sequence ID" value="MDN4165870.1"/>
    <property type="molecule type" value="Genomic_DNA"/>
</dbReference>
<evidence type="ECO:0000259" key="1">
    <source>
        <dbReference type="PROSITE" id="PS50042"/>
    </source>
</evidence>
<dbReference type="SUPFAM" id="SSF51206">
    <property type="entry name" value="cAMP-binding domain-like"/>
    <property type="match status" value="1"/>
</dbReference>
<feature type="domain" description="Cyclic nucleotide-binding" evidence="1">
    <location>
        <begin position="9"/>
        <end position="111"/>
    </location>
</feature>